<comment type="caution">
    <text evidence="1">The sequence shown here is derived from an EMBL/GenBank/DDBJ whole genome shotgun (WGS) entry which is preliminary data.</text>
</comment>
<dbReference type="Proteomes" id="UP000314294">
    <property type="component" value="Unassembled WGS sequence"/>
</dbReference>
<proteinExistence type="predicted"/>
<reference evidence="1 2" key="1">
    <citation type="submission" date="2019-03" db="EMBL/GenBank/DDBJ databases">
        <title>First draft genome of Liparis tanakae, snailfish: a comprehensive survey of snailfish specific genes.</title>
        <authorList>
            <person name="Kim W."/>
            <person name="Song I."/>
            <person name="Jeong J.-H."/>
            <person name="Kim D."/>
            <person name="Kim S."/>
            <person name="Ryu S."/>
            <person name="Song J.Y."/>
            <person name="Lee S.K."/>
        </authorList>
    </citation>
    <scope>NUCLEOTIDE SEQUENCE [LARGE SCALE GENOMIC DNA]</scope>
    <source>
        <tissue evidence="1">Muscle</tissue>
    </source>
</reference>
<evidence type="ECO:0000313" key="2">
    <source>
        <dbReference type="Proteomes" id="UP000314294"/>
    </source>
</evidence>
<keyword evidence="2" id="KW-1185">Reference proteome</keyword>
<sequence>MEAASSWTCLAISCLPSFSPLTTSMNRSMCFFRFRTFTIPAILYKKRNAHLNCSSKVPDDKAFVIPEIPVNGQLRLPGYLRVQCAIKVQLHSDPEFTSQVPAERKLETQLSPDGITFTNPSVTLNLPGVEWICLGINDKDRPPSLHLLPTHRPFTVLQPRSPASSDTG</sequence>
<protein>
    <submittedName>
        <fullName evidence="1">Uncharacterized protein</fullName>
    </submittedName>
</protein>
<gene>
    <name evidence="1" type="ORF">EYF80_009487</name>
</gene>
<name>A0A4Z2ISA4_9TELE</name>
<accession>A0A4Z2ISA4</accession>
<organism evidence="1 2">
    <name type="scientific">Liparis tanakae</name>
    <name type="common">Tanaka's snailfish</name>
    <dbReference type="NCBI Taxonomy" id="230148"/>
    <lineage>
        <taxon>Eukaryota</taxon>
        <taxon>Metazoa</taxon>
        <taxon>Chordata</taxon>
        <taxon>Craniata</taxon>
        <taxon>Vertebrata</taxon>
        <taxon>Euteleostomi</taxon>
        <taxon>Actinopterygii</taxon>
        <taxon>Neopterygii</taxon>
        <taxon>Teleostei</taxon>
        <taxon>Neoteleostei</taxon>
        <taxon>Acanthomorphata</taxon>
        <taxon>Eupercaria</taxon>
        <taxon>Perciformes</taxon>
        <taxon>Cottioidei</taxon>
        <taxon>Cottales</taxon>
        <taxon>Liparidae</taxon>
        <taxon>Liparis</taxon>
    </lineage>
</organism>
<dbReference type="EMBL" id="SRLO01000056">
    <property type="protein sequence ID" value="TNN80162.1"/>
    <property type="molecule type" value="Genomic_DNA"/>
</dbReference>
<evidence type="ECO:0000313" key="1">
    <source>
        <dbReference type="EMBL" id="TNN80162.1"/>
    </source>
</evidence>
<dbReference type="AlphaFoldDB" id="A0A4Z2ISA4"/>